<name>A0A183U8T5_TOXCA</name>
<organism evidence="2 3">
    <name type="scientific">Toxocara canis</name>
    <name type="common">Canine roundworm</name>
    <dbReference type="NCBI Taxonomy" id="6265"/>
    <lineage>
        <taxon>Eukaryota</taxon>
        <taxon>Metazoa</taxon>
        <taxon>Ecdysozoa</taxon>
        <taxon>Nematoda</taxon>
        <taxon>Chromadorea</taxon>
        <taxon>Rhabditida</taxon>
        <taxon>Spirurina</taxon>
        <taxon>Ascaridomorpha</taxon>
        <taxon>Ascaridoidea</taxon>
        <taxon>Toxocaridae</taxon>
        <taxon>Toxocara</taxon>
    </lineage>
</organism>
<proteinExistence type="predicted"/>
<dbReference type="Proteomes" id="UP000050794">
    <property type="component" value="Unassembled WGS sequence"/>
</dbReference>
<reference evidence="1 2" key="2">
    <citation type="submission" date="2018-11" db="EMBL/GenBank/DDBJ databases">
        <authorList>
            <consortium name="Pathogen Informatics"/>
        </authorList>
    </citation>
    <scope>NUCLEOTIDE SEQUENCE [LARGE SCALE GENOMIC DNA]</scope>
</reference>
<evidence type="ECO:0000313" key="2">
    <source>
        <dbReference type="Proteomes" id="UP000050794"/>
    </source>
</evidence>
<sequence>MLLYKAVLASNPKDPRRAAIIPTVSRTIRSNRNDDLEERKEFLTVVKYIDVAIEEMAKTKIMNVHLGKEGLTSEWYQPQEITRQGSRRRFTPGSQLHTSRIRRLCKTCYVGGEVTRVKKLGYFTVFKDHKNL</sequence>
<dbReference type="EMBL" id="UYWY01009771">
    <property type="protein sequence ID" value="VDM33124.1"/>
    <property type="molecule type" value="Genomic_DNA"/>
</dbReference>
<evidence type="ECO:0000313" key="3">
    <source>
        <dbReference type="WBParaSite" id="TCNE_0000490501-mRNA-1"/>
    </source>
</evidence>
<gene>
    <name evidence="1" type="ORF">TCNE_LOCUS4905</name>
</gene>
<dbReference type="AlphaFoldDB" id="A0A183U8T5"/>
<reference evidence="3" key="1">
    <citation type="submission" date="2016-06" db="UniProtKB">
        <authorList>
            <consortium name="WormBaseParasite"/>
        </authorList>
    </citation>
    <scope>IDENTIFICATION</scope>
</reference>
<keyword evidence="2" id="KW-1185">Reference proteome</keyword>
<dbReference type="WBParaSite" id="TCNE_0000490501-mRNA-1">
    <property type="protein sequence ID" value="TCNE_0000490501-mRNA-1"/>
    <property type="gene ID" value="TCNE_0000490501"/>
</dbReference>
<protein>
    <submittedName>
        <fullName evidence="3">Reverse transcriptase domain-containing protein</fullName>
    </submittedName>
</protein>
<evidence type="ECO:0000313" key="1">
    <source>
        <dbReference type="EMBL" id="VDM33124.1"/>
    </source>
</evidence>
<accession>A0A183U8T5</accession>